<dbReference type="Gene3D" id="3.60.90.10">
    <property type="entry name" value="S-adenosylmethionine decarboxylase"/>
    <property type="match status" value="1"/>
</dbReference>
<dbReference type="RefSeq" id="WP_169624018.1">
    <property type="nucleotide sequence ID" value="NZ_JABBNT010000001.1"/>
</dbReference>
<dbReference type="Pfam" id="PF02675">
    <property type="entry name" value="AdoMet_dc"/>
    <property type="match status" value="1"/>
</dbReference>
<gene>
    <name evidence="11" type="primary">speD</name>
    <name evidence="9" type="synonym">speH</name>
    <name evidence="11" type="ORF">HH303_04735</name>
</gene>
<evidence type="ECO:0000313" key="12">
    <source>
        <dbReference type="Proteomes" id="UP000539372"/>
    </source>
</evidence>
<dbReference type="Proteomes" id="UP000539372">
    <property type="component" value="Unassembled WGS sequence"/>
</dbReference>
<dbReference type="NCBIfam" id="TIGR03330">
    <property type="entry name" value="SAM_DCase_Bsu"/>
    <property type="match status" value="1"/>
</dbReference>
<evidence type="ECO:0000256" key="2">
    <source>
        <dbReference type="ARBA" id="ARBA00022813"/>
    </source>
</evidence>
<keyword evidence="4 9" id="KW-0620">Polyamine biosynthesis</keyword>
<keyword evidence="7 9" id="KW-0704">Schiff base</keyword>
<evidence type="ECO:0000256" key="4">
    <source>
        <dbReference type="ARBA" id="ARBA00023115"/>
    </source>
</evidence>
<keyword evidence="2 9" id="KW-0068">Autocatalytic cleavage</keyword>
<evidence type="ECO:0000256" key="5">
    <source>
        <dbReference type="ARBA" id="ARBA00023145"/>
    </source>
</evidence>
<feature type="compositionally biased region" description="Basic and acidic residues" evidence="10">
    <location>
        <begin position="19"/>
        <end position="28"/>
    </location>
</feature>
<keyword evidence="8 9" id="KW-0670">Pyruvate</keyword>
<reference evidence="11 12" key="1">
    <citation type="submission" date="2020-04" db="EMBL/GenBank/DDBJ databases">
        <title>Rhodospirillaceae bacterium KN72 isolated from deep sea.</title>
        <authorList>
            <person name="Zhang D.-C."/>
        </authorList>
    </citation>
    <scope>NUCLEOTIDE SEQUENCE [LARGE SCALE GENOMIC DNA]</scope>
    <source>
        <strain evidence="11 12">KN72</strain>
    </source>
</reference>
<feature type="active site" description="Proton acceptor; for processing activity" evidence="9">
    <location>
        <position position="123"/>
    </location>
</feature>
<feature type="region of interest" description="Disordered" evidence="10">
    <location>
        <begin position="19"/>
        <end position="39"/>
    </location>
</feature>
<comment type="catalytic activity">
    <reaction evidence="9">
        <text>S-adenosyl-L-methionine + H(+) = S-adenosyl 3-(methylsulfanyl)propylamine + CO2</text>
        <dbReference type="Rhea" id="RHEA:15981"/>
        <dbReference type="ChEBI" id="CHEBI:15378"/>
        <dbReference type="ChEBI" id="CHEBI:16526"/>
        <dbReference type="ChEBI" id="CHEBI:57443"/>
        <dbReference type="ChEBI" id="CHEBI:59789"/>
        <dbReference type="EC" id="4.1.1.50"/>
    </reaction>
</comment>
<dbReference type="SUPFAM" id="SSF56276">
    <property type="entry name" value="S-adenosylmethionine decarboxylase"/>
    <property type="match status" value="1"/>
</dbReference>
<evidence type="ECO:0000256" key="10">
    <source>
        <dbReference type="SAM" id="MobiDB-lite"/>
    </source>
</evidence>
<dbReference type="GO" id="GO:0008295">
    <property type="term" value="P:spermidine biosynthetic process"/>
    <property type="evidence" value="ECO:0007669"/>
    <property type="project" value="UniProtKB-UniRule"/>
</dbReference>
<keyword evidence="5 9" id="KW-0865">Zymogen</keyword>
<dbReference type="GO" id="GO:0004014">
    <property type="term" value="F:adenosylmethionine decarboxylase activity"/>
    <property type="evidence" value="ECO:0007669"/>
    <property type="project" value="UniProtKB-UniRule"/>
</dbReference>
<feature type="chain" id="PRO_5031655804" description="S-adenosylmethionine decarboxylase alpha chain" evidence="9">
    <location>
        <begin position="118"/>
        <end position="170"/>
    </location>
</feature>
<feature type="active site" description="Proton donor; for catalytic activity" evidence="9">
    <location>
        <position position="138"/>
    </location>
</feature>
<comment type="function">
    <text evidence="9">Catalyzes the decarboxylation of S-adenosylmethionine to S-adenosylmethioninamine (dcAdoMet), the propylamine donor required for the synthesis of the polyamines spermine and spermidine from the diamine putrescine.</text>
</comment>
<name>A0A7Y0DY82_9PROT</name>
<organism evidence="11 12">
    <name type="scientific">Pacificispira spongiicola</name>
    <dbReference type="NCBI Taxonomy" id="2729598"/>
    <lineage>
        <taxon>Bacteria</taxon>
        <taxon>Pseudomonadati</taxon>
        <taxon>Pseudomonadota</taxon>
        <taxon>Alphaproteobacteria</taxon>
        <taxon>Rhodospirillales</taxon>
        <taxon>Rhodospirillaceae</taxon>
        <taxon>Pacificispira</taxon>
    </lineage>
</organism>
<protein>
    <recommendedName>
        <fullName evidence="9">S-adenosylmethionine decarboxylase proenzyme</fullName>
        <shortName evidence="9">AdoMetDC</shortName>
        <shortName evidence="9">SAMDC</shortName>
        <ecNumber evidence="9">4.1.1.50</ecNumber>
    </recommendedName>
    <component>
        <recommendedName>
            <fullName evidence="9">S-adenosylmethionine decarboxylase beta chain</fullName>
        </recommendedName>
    </component>
    <component>
        <recommendedName>
            <fullName evidence="9">S-adenosylmethionine decarboxylase alpha chain</fullName>
        </recommendedName>
    </component>
</protein>
<comment type="pathway">
    <text evidence="9">Amine and polyamine biosynthesis; S-adenosylmethioninamine biosynthesis; S-adenosylmethioninamine from S-adenosyl-L-methionine: step 1/1.</text>
</comment>
<comment type="PTM">
    <text evidence="9">Is synthesized initially as an inactive proenzyme. Formation of the active enzyme involves a self-maturation process in which the active site pyruvoyl group is generated from an internal serine residue via an autocatalytic post-translational modification. Two non-identical subunits are generated from the proenzyme in this reaction, and the pyruvate is formed at the N-terminus of the alpha chain, which is derived from the carboxyl end of the proenzyme. The post-translation cleavage follows an unusual pathway, termed non-hydrolytic serinolysis, in which the side chain hydroxyl group of the serine supplies its oxygen atom to form the C-terminus of the beta chain, while the remainder of the serine residue undergoes an oxidative deamination to produce ammonia and the pyruvoyl group blocking the N-terminus of the alpha chain.</text>
</comment>
<comment type="similarity">
    <text evidence="9">Belongs to the prokaryotic AdoMetDC family. Type 1 subfamily.</text>
</comment>
<feature type="active site" description="Schiff-base intermediate with substrate; via pyruvic acid" evidence="9">
    <location>
        <position position="118"/>
    </location>
</feature>
<dbReference type="AlphaFoldDB" id="A0A7Y0DY82"/>
<accession>A0A7Y0DY82</accession>
<dbReference type="PANTHER" id="PTHR33866:SF2">
    <property type="entry name" value="S-ADENOSYLMETHIONINE DECARBOXYLASE PROENZYME"/>
    <property type="match status" value="1"/>
</dbReference>
<dbReference type="InterPro" id="IPR017716">
    <property type="entry name" value="S-AdoMet_deCOase_pro-enz"/>
</dbReference>
<keyword evidence="6 9" id="KW-0456">Lyase</keyword>
<feature type="modified residue" description="Pyruvic acid (Ser); by autocatalysis" evidence="9">
    <location>
        <position position="118"/>
    </location>
</feature>
<dbReference type="InterPro" id="IPR016067">
    <property type="entry name" value="S-AdoMet_deCO2ase_core"/>
</dbReference>
<dbReference type="EC" id="4.1.1.50" evidence="9"/>
<evidence type="ECO:0000256" key="7">
    <source>
        <dbReference type="ARBA" id="ARBA00023270"/>
    </source>
</evidence>
<keyword evidence="3 9" id="KW-0745">Spermidine biosynthesis</keyword>
<dbReference type="HAMAP" id="MF_00464">
    <property type="entry name" value="AdoMetDC_1"/>
    <property type="match status" value="1"/>
</dbReference>
<dbReference type="PANTHER" id="PTHR33866">
    <property type="entry name" value="S-ADENOSYLMETHIONINE DECARBOXYLASE PROENZYME"/>
    <property type="match status" value="1"/>
</dbReference>
<evidence type="ECO:0000313" key="11">
    <source>
        <dbReference type="EMBL" id="NMM43770.1"/>
    </source>
</evidence>
<sequence length="170" mass="18818">MPRDDIALSRLGTAADKFQSESHADESFKTTTGSENGTVIPFPSQEGRLDHFIQRDGMCFAGTHLIVDVWDGKNLNDIDHIESTLKECVDVAGATLLHCHLHPFNPEGVSGVLVLAESHISIHTWPEMGYAALDIFMCGDSEPHKAIDVLKRGFETENVKIDDLRRGRVH</sequence>
<comment type="cofactor">
    <cofactor evidence="9">
        <name>pyruvate</name>
        <dbReference type="ChEBI" id="CHEBI:15361"/>
    </cofactor>
    <text evidence="9">Binds 1 pyruvoyl group covalently per subunit.</text>
</comment>
<proteinExistence type="inferred from homology"/>
<dbReference type="GO" id="GO:0005829">
    <property type="term" value="C:cytosol"/>
    <property type="evidence" value="ECO:0007669"/>
    <property type="project" value="TreeGrafter"/>
</dbReference>
<evidence type="ECO:0000256" key="3">
    <source>
        <dbReference type="ARBA" id="ARBA00023066"/>
    </source>
</evidence>
<keyword evidence="9" id="KW-0949">S-adenosyl-L-methionine</keyword>
<evidence type="ECO:0000256" key="9">
    <source>
        <dbReference type="HAMAP-Rule" id="MF_00464"/>
    </source>
</evidence>
<dbReference type="InterPro" id="IPR003826">
    <property type="entry name" value="AdoMetDC_fam_prok"/>
</dbReference>
<feature type="chain" id="PRO_5031655805" description="S-adenosylmethionine decarboxylase beta chain" evidence="9">
    <location>
        <begin position="1"/>
        <end position="117"/>
    </location>
</feature>
<keyword evidence="12" id="KW-1185">Reference proteome</keyword>
<keyword evidence="1 9" id="KW-0210">Decarboxylase</keyword>
<comment type="caution">
    <text evidence="11">The sequence shown here is derived from an EMBL/GenBank/DDBJ whole genome shotgun (WGS) entry which is preliminary data.</text>
</comment>
<evidence type="ECO:0000256" key="1">
    <source>
        <dbReference type="ARBA" id="ARBA00022793"/>
    </source>
</evidence>
<dbReference type="EMBL" id="JABBNT010000001">
    <property type="protein sequence ID" value="NMM43770.1"/>
    <property type="molecule type" value="Genomic_DNA"/>
</dbReference>
<dbReference type="UniPathway" id="UPA00331">
    <property type="reaction ID" value="UER00451"/>
</dbReference>
<feature type="site" description="Cleavage (non-hydrolytic); by autolysis" evidence="9">
    <location>
        <begin position="117"/>
        <end position="118"/>
    </location>
</feature>
<evidence type="ECO:0000256" key="6">
    <source>
        <dbReference type="ARBA" id="ARBA00023239"/>
    </source>
</evidence>
<comment type="subunit">
    <text evidence="9">Heterotetramer of two alpha and two beta chains arranged as a dimer of alpha/beta heterodimers.</text>
</comment>
<evidence type="ECO:0000256" key="8">
    <source>
        <dbReference type="ARBA" id="ARBA00023317"/>
    </source>
</evidence>